<keyword evidence="6" id="KW-1133">Transmembrane helix</keyword>
<keyword evidence="6" id="KW-0472">Membrane</keyword>
<dbReference type="SUPFAM" id="SSF46626">
    <property type="entry name" value="Cytochrome c"/>
    <property type="match status" value="2"/>
</dbReference>
<dbReference type="InterPro" id="IPR036909">
    <property type="entry name" value="Cyt_c-like_dom_sf"/>
</dbReference>
<keyword evidence="9" id="KW-1185">Reference proteome</keyword>
<feature type="compositionally biased region" description="Polar residues" evidence="5">
    <location>
        <begin position="351"/>
        <end position="366"/>
    </location>
</feature>
<dbReference type="PROSITE" id="PS51007">
    <property type="entry name" value="CYTC"/>
    <property type="match status" value="2"/>
</dbReference>
<dbReference type="Gene3D" id="1.10.760.10">
    <property type="entry name" value="Cytochrome c-like domain"/>
    <property type="match status" value="2"/>
</dbReference>
<evidence type="ECO:0000259" key="7">
    <source>
        <dbReference type="PROSITE" id="PS51007"/>
    </source>
</evidence>
<evidence type="ECO:0000256" key="2">
    <source>
        <dbReference type="ARBA" id="ARBA00022723"/>
    </source>
</evidence>
<sequence length="366" mass="39302">MSNKHPSDIPPRGETKSSRGQTVLRAILAVGGGLVLVVLGSLLVDFGLAPSWLTGATRDQSEAETAAAQSGGDGKQAALFQPPAESTIPDDDFGKSVRRGMAIFNDTGTNAHDYVGNDLSCSNCHLDAGRQAYSAPMWAAYPVYPKYRGKNKMVNTMEDRIKGCFTYSMNAQGSPSGGPPPYGSDVYRDLQAYFFWMSKGLPTGEKPEGAGFGKIDKPAQEPSRQRGEEVFAQNCAVCHGADGQGQKDINGKVVFPPLWGPHSFNWGAGMHKVDAAAAFIKHNMPLSEPNKLSVQEAWDVAAFVDSHPRPNDPRQIGDVTVKDAFDKWHHKHQGFYGKEVDGELMGPGYSSGEQASVPAQNENSGG</sequence>
<dbReference type="RefSeq" id="WP_083077194.1">
    <property type="nucleotide sequence ID" value="NZ_CP053562.1"/>
</dbReference>
<dbReference type="InterPro" id="IPR051459">
    <property type="entry name" value="Cytochrome_c-type_DH"/>
</dbReference>
<proteinExistence type="predicted"/>
<evidence type="ECO:0000256" key="1">
    <source>
        <dbReference type="ARBA" id="ARBA00022617"/>
    </source>
</evidence>
<reference evidence="8 9" key="1">
    <citation type="submission" date="2020-05" db="EMBL/GenBank/DDBJ databases">
        <title>Thioclava electrotropha strain Elox9 finished genome.</title>
        <authorList>
            <person name="Rowe A.R."/>
            <person name="Wilbanks E.G."/>
        </authorList>
    </citation>
    <scope>NUCLEOTIDE SEQUENCE [LARGE SCALE GENOMIC DNA]</scope>
    <source>
        <strain evidence="8 9">Elox9</strain>
    </source>
</reference>
<keyword evidence="3 4" id="KW-0408">Iron</keyword>
<evidence type="ECO:0000256" key="5">
    <source>
        <dbReference type="SAM" id="MobiDB-lite"/>
    </source>
</evidence>
<dbReference type="Proteomes" id="UP000192422">
    <property type="component" value="Chromosome"/>
</dbReference>
<organism evidence="8 9">
    <name type="scientific">Thioclava electrotropha</name>
    <dbReference type="NCBI Taxonomy" id="1549850"/>
    <lineage>
        <taxon>Bacteria</taxon>
        <taxon>Pseudomonadati</taxon>
        <taxon>Pseudomonadota</taxon>
        <taxon>Alphaproteobacteria</taxon>
        <taxon>Rhodobacterales</taxon>
        <taxon>Paracoccaceae</taxon>
        <taxon>Thioclava</taxon>
    </lineage>
</organism>
<keyword evidence="1 4" id="KW-0349">Heme</keyword>
<keyword evidence="6" id="KW-0812">Transmembrane</keyword>
<feature type="transmembrane region" description="Helical" evidence="6">
    <location>
        <begin position="22"/>
        <end position="44"/>
    </location>
</feature>
<dbReference type="Pfam" id="PF21342">
    <property type="entry name" value="SoxA-TsdA_cyt-c"/>
    <property type="match status" value="1"/>
</dbReference>
<dbReference type="Pfam" id="PF13442">
    <property type="entry name" value="Cytochrome_CBB3"/>
    <property type="match status" value="1"/>
</dbReference>
<feature type="region of interest" description="Disordered" evidence="5">
    <location>
        <begin position="342"/>
        <end position="366"/>
    </location>
</feature>
<evidence type="ECO:0000256" key="3">
    <source>
        <dbReference type="ARBA" id="ARBA00023004"/>
    </source>
</evidence>
<accession>A0ABX6YUL0</accession>
<evidence type="ECO:0000313" key="8">
    <source>
        <dbReference type="EMBL" id="QPZ91445.1"/>
    </source>
</evidence>
<dbReference type="PANTHER" id="PTHR35008">
    <property type="entry name" value="BLL4482 PROTEIN-RELATED"/>
    <property type="match status" value="1"/>
</dbReference>
<protein>
    <submittedName>
        <fullName evidence="8">C-type cytochrome</fullName>
    </submittedName>
</protein>
<evidence type="ECO:0000256" key="6">
    <source>
        <dbReference type="SAM" id="Phobius"/>
    </source>
</evidence>
<evidence type="ECO:0000313" key="9">
    <source>
        <dbReference type="Proteomes" id="UP000192422"/>
    </source>
</evidence>
<feature type="domain" description="Cytochrome c" evidence="7">
    <location>
        <begin position="95"/>
        <end position="198"/>
    </location>
</feature>
<dbReference type="InterPro" id="IPR009056">
    <property type="entry name" value="Cyt_c-like_dom"/>
</dbReference>
<feature type="domain" description="Cytochrome c" evidence="7">
    <location>
        <begin position="222"/>
        <end position="308"/>
    </location>
</feature>
<keyword evidence="2 4" id="KW-0479">Metal-binding</keyword>
<evidence type="ECO:0000256" key="4">
    <source>
        <dbReference type="PROSITE-ProRule" id="PRU00433"/>
    </source>
</evidence>
<feature type="region of interest" description="Disordered" evidence="5">
    <location>
        <begin position="60"/>
        <end position="92"/>
    </location>
</feature>
<dbReference type="PANTHER" id="PTHR35008:SF9">
    <property type="entry name" value="CYTOCHROME C DOMAIN-CONTAINING PROTEIN"/>
    <property type="match status" value="1"/>
</dbReference>
<name>A0ABX6YUL0_9RHOB</name>
<gene>
    <name evidence="8" type="ORF">AKL02_011395</name>
</gene>
<dbReference type="EMBL" id="CP053562">
    <property type="protein sequence ID" value="QPZ91445.1"/>
    <property type="molecule type" value="Genomic_DNA"/>
</dbReference>